<dbReference type="RefSeq" id="WP_236497693.1">
    <property type="nucleotide sequence ID" value="NZ_CP091244.1"/>
</dbReference>
<evidence type="ECO:0000313" key="2">
    <source>
        <dbReference type="Proteomes" id="UP001054801"/>
    </source>
</evidence>
<proteinExistence type="predicted"/>
<gene>
    <name evidence="1" type="ORF">L2Y54_16430</name>
</gene>
<dbReference type="Proteomes" id="UP001054801">
    <property type="component" value="Chromosome"/>
</dbReference>
<name>A0ABY3SX57_9GAMM</name>
<organism evidence="1 2">
    <name type="scientific">Thiothrix winogradskyi</name>
    <dbReference type="NCBI Taxonomy" id="96472"/>
    <lineage>
        <taxon>Bacteria</taxon>
        <taxon>Pseudomonadati</taxon>
        <taxon>Pseudomonadota</taxon>
        <taxon>Gammaproteobacteria</taxon>
        <taxon>Thiotrichales</taxon>
        <taxon>Thiotrichaceae</taxon>
        <taxon>Thiothrix</taxon>
    </lineage>
</organism>
<accession>A0ABY3SX57</accession>
<sequence length="64" mass="7296">MTSKPNNRVPVQISVTSDAEDGMWLVALCNDGTLWRIPALNDYPEAEGWQQYPPIPQPRDKTFH</sequence>
<reference evidence="1" key="1">
    <citation type="journal article" date="2022" name="Microorganisms">
        <title>Two New Species of Filamentous Sulfur Bacteria of the Genus Thiothrix, Thiothrix winogradskyi sp. nov. and 'Candidatus Thiothrix sulfatifontis' sp. nov.</title>
        <authorList>
            <person name="Ravin N.V."/>
            <person name="Rossetti S."/>
            <person name="Beletsky A.V."/>
            <person name="Kadnikov V.V."/>
            <person name="Rudenko T.S."/>
            <person name="Smolyakov D.D."/>
            <person name="Moskvitina M.I."/>
            <person name="Gureeva M.V."/>
            <person name="Mardanov A.V."/>
            <person name="Grabovich M.Y."/>
        </authorList>
    </citation>
    <scope>NUCLEOTIDE SEQUENCE</scope>
    <source>
        <strain evidence="1">CT3</strain>
    </source>
</reference>
<evidence type="ECO:0000313" key="1">
    <source>
        <dbReference type="EMBL" id="UJS23517.1"/>
    </source>
</evidence>
<dbReference type="EMBL" id="CP091244">
    <property type="protein sequence ID" value="UJS23517.1"/>
    <property type="molecule type" value="Genomic_DNA"/>
</dbReference>
<keyword evidence="2" id="KW-1185">Reference proteome</keyword>
<evidence type="ECO:0008006" key="3">
    <source>
        <dbReference type="Google" id="ProtNLM"/>
    </source>
</evidence>
<protein>
    <recommendedName>
        <fullName evidence="3">DUF551 domain-containing protein</fullName>
    </recommendedName>
</protein>